<organism evidence="2 3">
    <name type="scientific">Kaistia dalseonensis</name>
    <dbReference type="NCBI Taxonomy" id="410840"/>
    <lineage>
        <taxon>Bacteria</taxon>
        <taxon>Pseudomonadati</taxon>
        <taxon>Pseudomonadota</taxon>
        <taxon>Alphaproteobacteria</taxon>
        <taxon>Hyphomicrobiales</taxon>
        <taxon>Kaistiaceae</taxon>
        <taxon>Kaistia</taxon>
    </lineage>
</organism>
<dbReference type="GO" id="GO:0050566">
    <property type="term" value="F:asparaginyl-tRNA synthase (glutamine-hydrolyzing) activity"/>
    <property type="evidence" value="ECO:0007669"/>
    <property type="project" value="UniProtKB-EC"/>
</dbReference>
<protein>
    <submittedName>
        <fullName evidence="2">Aspartyl-tRNA(Asn)/glutamyl-tRNA(Gln) amidotransferase subunit A</fullName>
        <ecNumber evidence="2">6.3.5.6</ecNumber>
        <ecNumber evidence="2">6.3.5.7</ecNumber>
    </submittedName>
</protein>
<dbReference type="SUPFAM" id="SSF75304">
    <property type="entry name" value="Amidase signature (AS) enzymes"/>
    <property type="match status" value="1"/>
</dbReference>
<dbReference type="EMBL" id="JAUSVO010000002">
    <property type="protein sequence ID" value="MDQ0437062.1"/>
    <property type="molecule type" value="Genomic_DNA"/>
</dbReference>
<dbReference type="GO" id="GO:0005524">
    <property type="term" value="F:ATP binding"/>
    <property type="evidence" value="ECO:0007669"/>
    <property type="project" value="UniProtKB-KW"/>
</dbReference>
<dbReference type="EC" id="6.3.5.7" evidence="2"/>
<dbReference type="InterPro" id="IPR023631">
    <property type="entry name" value="Amidase_dom"/>
</dbReference>
<dbReference type="RefSeq" id="WP_266347999.1">
    <property type="nucleotide sequence ID" value="NZ_JAPKNG010000002.1"/>
</dbReference>
<dbReference type="PANTHER" id="PTHR11895:SF176">
    <property type="entry name" value="AMIDASE AMID-RELATED"/>
    <property type="match status" value="1"/>
</dbReference>
<keyword evidence="2" id="KW-0067">ATP-binding</keyword>
<sequence>MVIDRTKPEAILGLTLRQASDAIAARALSPVELVDAYLDRIETVDGRLRSYITVLADEARAAASQAEAEIAAGEYRGPLHGLPYAVKDNYFTKGVRTTANSRLRLDAVPDFDATAIVRLREAGAILLGKLNTWEYGTGMGPFYDDLPFPYARNPWNLDRYTGGSSTGAGASVAGRTALFALGSDTGGSVRLPAAACGLQGLKSTTGRISRHGIFPNCWAFDVAGPLCWNVEDCAIVAEALSGFDPSDPISVDKPADFRSDLNKGVAGLRIGVIRDMDCGGVHPDPDVLANLAEAARVLQAAGAILVETELPAPVLRYRSAASIINWAESYSIHEADFQSGWHLMGQALRDKMTAGLQISAVDYLAALRERRTLAEMTDALLSGFDALLLPSAFHVAPAFTDAAGLGAFIGDTAATPFSMSGHPALSICTGFDSEGLPTSAQIVGRWFDEAMVLRVGHAYETATPWRSHFPTF</sequence>
<dbReference type="EC" id="6.3.5.6" evidence="2"/>
<evidence type="ECO:0000259" key="1">
    <source>
        <dbReference type="Pfam" id="PF01425"/>
    </source>
</evidence>
<keyword evidence="2" id="KW-0547">Nucleotide-binding</keyword>
<name>A0ABU0H425_9HYPH</name>
<dbReference type="Proteomes" id="UP001241603">
    <property type="component" value="Unassembled WGS sequence"/>
</dbReference>
<proteinExistence type="predicted"/>
<accession>A0ABU0H425</accession>
<dbReference type="InterPro" id="IPR036928">
    <property type="entry name" value="AS_sf"/>
</dbReference>
<dbReference type="Gene3D" id="3.90.1300.10">
    <property type="entry name" value="Amidase signature (AS) domain"/>
    <property type="match status" value="1"/>
</dbReference>
<keyword evidence="3" id="KW-1185">Reference proteome</keyword>
<dbReference type="Pfam" id="PF01425">
    <property type="entry name" value="Amidase"/>
    <property type="match status" value="1"/>
</dbReference>
<dbReference type="PANTHER" id="PTHR11895">
    <property type="entry name" value="TRANSAMIDASE"/>
    <property type="match status" value="1"/>
</dbReference>
<gene>
    <name evidence="2" type="ORF">QO014_001447</name>
</gene>
<evidence type="ECO:0000313" key="3">
    <source>
        <dbReference type="Proteomes" id="UP001241603"/>
    </source>
</evidence>
<evidence type="ECO:0000313" key="2">
    <source>
        <dbReference type="EMBL" id="MDQ0437062.1"/>
    </source>
</evidence>
<keyword evidence="2" id="KW-0436">Ligase</keyword>
<dbReference type="GO" id="GO:0050567">
    <property type="term" value="F:glutaminyl-tRNA synthase (glutamine-hydrolyzing) activity"/>
    <property type="evidence" value="ECO:0007669"/>
    <property type="project" value="UniProtKB-EC"/>
</dbReference>
<dbReference type="InterPro" id="IPR000120">
    <property type="entry name" value="Amidase"/>
</dbReference>
<comment type="caution">
    <text evidence="2">The sequence shown here is derived from an EMBL/GenBank/DDBJ whole genome shotgun (WGS) entry which is preliminary data.</text>
</comment>
<reference evidence="2 3" key="1">
    <citation type="submission" date="2023-07" db="EMBL/GenBank/DDBJ databases">
        <title>Genomic Encyclopedia of Type Strains, Phase IV (KMG-IV): sequencing the most valuable type-strain genomes for metagenomic binning, comparative biology and taxonomic classification.</title>
        <authorList>
            <person name="Goeker M."/>
        </authorList>
    </citation>
    <scope>NUCLEOTIDE SEQUENCE [LARGE SCALE GENOMIC DNA]</scope>
    <source>
        <strain evidence="2 3">B6-8</strain>
    </source>
</reference>
<feature type="domain" description="Amidase" evidence="1">
    <location>
        <begin position="32"/>
        <end position="453"/>
    </location>
</feature>